<keyword evidence="3" id="KW-1185">Reference proteome</keyword>
<dbReference type="Pfam" id="PF06985">
    <property type="entry name" value="HET"/>
    <property type="match status" value="1"/>
</dbReference>
<dbReference type="EMBL" id="JAULSU010000003">
    <property type="protein sequence ID" value="KAK0623976.1"/>
    <property type="molecule type" value="Genomic_DNA"/>
</dbReference>
<sequence length="651" mass="73772">QQEWISRRSLVPQLSPITDPLHAREPSMRMHRFAWGDFSALSYVWGESTPTLPKHPFIVLNGRLRSVTPNLAAALARFAEAGEFDDSGCLDGRHKLWVDALCINQDDPVERAAEVRRMRDIYGLAWSVVAWLGEPSFGSARAMQLLRTLGGLARSGRDGTAVEAALRADASFLGCGGAWLALHELMNRPYWSRLWIVQEMIMGASATWLRCGDEWVDWRTFCDGVAFLEEHLWLVKDDLFFAEKRAMGDGSARAWQVRGLHLVYLDLSMLGRREEEGGEYPSFGRLLDIANSADCKDSTDKAYALVGLMPPQVAKKLEPDYTIPVSDAYAVVARTFIEVYDNLEPLREGNPWGPAATPTWAADWSWRGRLRWARPEGPLWGPPQFFPRRGPKDAANDDPFRASGDVRHDTVFSPDGLLLTCSGFILDRITGLSARGMRYFAWDQNSVVPDVRWESAYGDALKTREALCRTLLMDRASTGRAESRHGCIFHLPITWRKADREFGRRGWQWLAGQQGYYFRWEGFWAANKNMRFGDYQLKEFLKDDMPTGANEFDFSEAYSVFDRTTQKRRLMFTRGGYMGWAPDNICGAHDEQTRVGDLIAIVFGCSTPLVIRQHGSHFQVLGEAYVQGWMDGQAIALMRAENINPQKFTFC</sequence>
<evidence type="ECO:0000313" key="2">
    <source>
        <dbReference type="EMBL" id="KAK0623976.1"/>
    </source>
</evidence>
<dbReference type="InterPro" id="IPR052895">
    <property type="entry name" value="HetReg/Transcr_Mod"/>
</dbReference>
<gene>
    <name evidence="2" type="ORF">B0T14DRAFT_407878</name>
</gene>
<feature type="non-terminal residue" evidence="2">
    <location>
        <position position="1"/>
    </location>
</feature>
<organism evidence="2 3">
    <name type="scientific">Immersiella caudata</name>
    <dbReference type="NCBI Taxonomy" id="314043"/>
    <lineage>
        <taxon>Eukaryota</taxon>
        <taxon>Fungi</taxon>
        <taxon>Dikarya</taxon>
        <taxon>Ascomycota</taxon>
        <taxon>Pezizomycotina</taxon>
        <taxon>Sordariomycetes</taxon>
        <taxon>Sordariomycetidae</taxon>
        <taxon>Sordariales</taxon>
        <taxon>Lasiosphaeriaceae</taxon>
        <taxon>Immersiella</taxon>
    </lineage>
</organism>
<protein>
    <submittedName>
        <fullName evidence="2">Heterokaryon incompatibility protein-domain-containing protein</fullName>
    </submittedName>
</protein>
<feature type="domain" description="Heterokaryon incompatibility" evidence="1">
    <location>
        <begin position="38"/>
        <end position="199"/>
    </location>
</feature>
<accession>A0AA40C3G8</accession>
<dbReference type="Proteomes" id="UP001175000">
    <property type="component" value="Unassembled WGS sequence"/>
</dbReference>
<dbReference type="InterPro" id="IPR010730">
    <property type="entry name" value="HET"/>
</dbReference>
<comment type="caution">
    <text evidence="2">The sequence shown here is derived from an EMBL/GenBank/DDBJ whole genome shotgun (WGS) entry which is preliminary data.</text>
</comment>
<proteinExistence type="predicted"/>
<dbReference type="AlphaFoldDB" id="A0AA40C3G8"/>
<dbReference type="PANTHER" id="PTHR24148:SF73">
    <property type="entry name" value="HET DOMAIN PROTEIN (AFU_ORTHOLOGUE AFUA_8G01020)"/>
    <property type="match status" value="1"/>
</dbReference>
<dbReference type="PANTHER" id="PTHR24148">
    <property type="entry name" value="ANKYRIN REPEAT DOMAIN-CONTAINING PROTEIN 39 HOMOLOG-RELATED"/>
    <property type="match status" value="1"/>
</dbReference>
<evidence type="ECO:0000259" key="1">
    <source>
        <dbReference type="Pfam" id="PF06985"/>
    </source>
</evidence>
<evidence type="ECO:0000313" key="3">
    <source>
        <dbReference type="Proteomes" id="UP001175000"/>
    </source>
</evidence>
<name>A0AA40C3G8_9PEZI</name>
<feature type="non-terminal residue" evidence="2">
    <location>
        <position position="651"/>
    </location>
</feature>
<reference evidence="2" key="1">
    <citation type="submission" date="2023-06" db="EMBL/GenBank/DDBJ databases">
        <title>Genome-scale phylogeny and comparative genomics of the fungal order Sordariales.</title>
        <authorList>
            <consortium name="Lawrence Berkeley National Laboratory"/>
            <person name="Hensen N."/>
            <person name="Bonometti L."/>
            <person name="Westerberg I."/>
            <person name="Brannstrom I.O."/>
            <person name="Guillou S."/>
            <person name="Cros-Aarteil S."/>
            <person name="Calhoun S."/>
            <person name="Haridas S."/>
            <person name="Kuo A."/>
            <person name="Mondo S."/>
            <person name="Pangilinan J."/>
            <person name="Riley R."/>
            <person name="Labutti K."/>
            <person name="Andreopoulos B."/>
            <person name="Lipzen A."/>
            <person name="Chen C."/>
            <person name="Yanf M."/>
            <person name="Daum C."/>
            <person name="Ng V."/>
            <person name="Clum A."/>
            <person name="Steindorff A."/>
            <person name="Ohm R."/>
            <person name="Martin F."/>
            <person name="Silar P."/>
            <person name="Natvig D."/>
            <person name="Lalanne C."/>
            <person name="Gautier V."/>
            <person name="Ament-Velasquez S.L."/>
            <person name="Kruys A."/>
            <person name="Hutchinson M.I."/>
            <person name="Powell A.J."/>
            <person name="Barry K."/>
            <person name="Miller A.N."/>
            <person name="Grigoriev I.V."/>
            <person name="Debuchy R."/>
            <person name="Gladieux P."/>
            <person name="Thoren M.H."/>
            <person name="Johannesson H."/>
        </authorList>
    </citation>
    <scope>NUCLEOTIDE SEQUENCE</scope>
    <source>
        <strain evidence="2">CBS 606.72</strain>
    </source>
</reference>
<dbReference type="Pfam" id="PF26639">
    <property type="entry name" value="Het-6_barrel"/>
    <property type="match status" value="1"/>
</dbReference>